<dbReference type="AlphaFoldDB" id="A0AAW0U0J7"/>
<dbReference type="EMBL" id="JARAKH010000023">
    <property type="protein sequence ID" value="KAK8391922.1"/>
    <property type="molecule type" value="Genomic_DNA"/>
</dbReference>
<reference evidence="4 5" key="1">
    <citation type="submission" date="2023-03" db="EMBL/GenBank/DDBJ databases">
        <title>High-quality genome of Scylla paramamosain provides insights in environmental adaptation.</title>
        <authorList>
            <person name="Zhang L."/>
        </authorList>
    </citation>
    <scope>NUCLEOTIDE SEQUENCE [LARGE SCALE GENOMIC DNA]</scope>
    <source>
        <strain evidence="4">LZ_2023a</strain>
        <tissue evidence="4">Muscle</tissue>
    </source>
</reference>
<name>A0AAW0U0J7_SCYPA</name>
<sequence>MTHTEKLLRKVTEEQKKKKSKKEARLFRKKRKLEEQMKGIKEEKMSEARKKQHTGLIQLVFGLYIHVLKRRPNNKLNAVVLEGLAKFSHLINIEFFADLLNVLGGLMSEGSLKFRESLHCIQVVFTILAGQGEVLTLDPHRFFTYLYANMFRLSAGMNHDDIQSALESLKQMLVEHKRKANPGRVLAFSKRLSTLSLGLLHHGVIPALTTLRSIILAHPSVEALMETDSEGTSGVFSAEVEEPDHCNAAASTFWEFYLLSRHYHSTVQQLATHLLAGAPLQGDKTLPYTLTKRSIHELFEEYNPSEMRFNPPVPPPGQHLTNQVCSRAKKRKRGNRSQYLTDFMSGQIETLKAPLVNGHSKGSINGIPKVNGFTENCGYLSEFPCVNVQNVDFSSGMLANMNLKRIKVREREEEAVSKAVAISLLKVEVKA</sequence>
<dbReference type="PANTHER" id="PTHR14428">
    <property type="entry name" value="NUCLEOLAR COMPLEX PROTEIN 3"/>
    <property type="match status" value="1"/>
</dbReference>
<dbReference type="GO" id="GO:0003682">
    <property type="term" value="F:chromatin binding"/>
    <property type="evidence" value="ECO:0007669"/>
    <property type="project" value="TreeGrafter"/>
</dbReference>
<dbReference type="GO" id="GO:0005730">
    <property type="term" value="C:nucleolus"/>
    <property type="evidence" value="ECO:0007669"/>
    <property type="project" value="TreeGrafter"/>
</dbReference>
<comment type="caution">
    <text evidence="4">The sequence shown here is derived from an EMBL/GenBank/DDBJ whole genome shotgun (WGS) entry which is preliminary data.</text>
</comment>
<evidence type="ECO:0000313" key="5">
    <source>
        <dbReference type="Proteomes" id="UP001487740"/>
    </source>
</evidence>
<dbReference type="InterPro" id="IPR005612">
    <property type="entry name" value="CCAAT-binding_factor"/>
</dbReference>
<keyword evidence="5" id="KW-1185">Reference proteome</keyword>
<dbReference type="Pfam" id="PF03914">
    <property type="entry name" value="CBF"/>
    <property type="match status" value="1"/>
</dbReference>
<dbReference type="PANTHER" id="PTHR14428:SF5">
    <property type="entry name" value="NUCLEOLAR COMPLEX PROTEIN 3 HOMOLOG"/>
    <property type="match status" value="1"/>
</dbReference>
<organism evidence="4 5">
    <name type="scientific">Scylla paramamosain</name>
    <name type="common">Mud crab</name>
    <dbReference type="NCBI Taxonomy" id="85552"/>
    <lineage>
        <taxon>Eukaryota</taxon>
        <taxon>Metazoa</taxon>
        <taxon>Ecdysozoa</taxon>
        <taxon>Arthropoda</taxon>
        <taxon>Crustacea</taxon>
        <taxon>Multicrustacea</taxon>
        <taxon>Malacostraca</taxon>
        <taxon>Eumalacostraca</taxon>
        <taxon>Eucarida</taxon>
        <taxon>Decapoda</taxon>
        <taxon>Pleocyemata</taxon>
        <taxon>Brachyura</taxon>
        <taxon>Eubrachyura</taxon>
        <taxon>Portunoidea</taxon>
        <taxon>Portunidae</taxon>
        <taxon>Portuninae</taxon>
        <taxon>Scylla</taxon>
    </lineage>
</organism>
<proteinExistence type="inferred from homology"/>
<evidence type="ECO:0000259" key="3">
    <source>
        <dbReference type="Pfam" id="PF03914"/>
    </source>
</evidence>
<feature type="compositionally biased region" description="Basic residues" evidence="2">
    <location>
        <begin position="17"/>
        <end position="27"/>
    </location>
</feature>
<evidence type="ECO:0000256" key="1">
    <source>
        <dbReference type="ARBA" id="ARBA00007797"/>
    </source>
</evidence>
<feature type="compositionally biased region" description="Basic and acidic residues" evidence="2">
    <location>
        <begin position="1"/>
        <end position="16"/>
    </location>
</feature>
<feature type="region of interest" description="Disordered" evidence="2">
    <location>
        <begin position="1"/>
        <end position="27"/>
    </location>
</feature>
<gene>
    <name evidence="4" type="ORF">O3P69_017501</name>
</gene>
<protein>
    <recommendedName>
        <fullName evidence="3">CCAAT-binding factor domain-containing protein</fullName>
    </recommendedName>
</protein>
<evidence type="ECO:0000256" key="2">
    <source>
        <dbReference type="SAM" id="MobiDB-lite"/>
    </source>
</evidence>
<evidence type="ECO:0000313" key="4">
    <source>
        <dbReference type="EMBL" id="KAK8391922.1"/>
    </source>
</evidence>
<dbReference type="GO" id="GO:0006270">
    <property type="term" value="P:DNA replication initiation"/>
    <property type="evidence" value="ECO:0007669"/>
    <property type="project" value="TreeGrafter"/>
</dbReference>
<feature type="domain" description="CCAAT-binding factor" evidence="3">
    <location>
        <begin position="117"/>
        <end position="271"/>
    </location>
</feature>
<dbReference type="Proteomes" id="UP001487740">
    <property type="component" value="Unassembled WGS sequence"/>
</dbReference>
<dbReference type="InterPro" id="IPR016903">
    <property type="entry name" value="Nucleolar_cplx-assoc_3"/>
</dbReference>
<comment type="similarity">
    <text evidence="1">Belongs to the CBF/MAK21 family.</text>
</comment>
<accession>A0AAW0U0J7</accession>